<dbReference type="InterPro" id="IPR045851">
    <property type="entry name" value="AMP-bd_C_sf"/>
</dbReference>
<dbReference type="GO" id="GO:0004467">
    <property type="term" value="F:long-chain fatty acid-CoA ligase activity"/>
    <property type="evidence" value="ECO:0007669"/>
    <property type="project" value="UniProtKB-EC"/>
</dbReference>
<dbReference type="GO" id="GO:0016020">
    <property type="term" value="C:membrane"/>
    <property type="evidence" value="ECO:0007669"/>
    <property type="project" value="TreeGrafter"/>
</dbReference>
<accession>A0A1G9EI16</accession>
<keyword evidence="2" id="KW-0436">Ligase</keyword>
<dbReference type="InterPro" id="IPR020845">
    <property type="entry name" value="AMP-binding_CS"/>
</dbReference>
<dbReference type="Pfam" id="PF00501">
    <property type="entry name" value="AMP-binding"/>
    <property type="match status" value="1"/>
</dbReference>
<evidence type="ECO:0000256" key="4">
    <source>
        <dbReference type="ARBA" id="ARBA00023098"/>
    </source>
</evidence>
<dbReference type="Proteomes" id="UP000199682">
    <property type="component" value="Unassembled WGS sequence"/>
</dbReference>
<keyword evidence="3" id="KW-0276">Fatty acid metabolism</keyword>
<dbReference type="PROSITE" id="PS00455">
    <property type="entry name" value="AMP_BINDING"/>
    <property type="match status" value="1"/>
</dbReference>
<dbReference type="CDD" id="cd05907">
    <property type="entry name" value="VL_LC_FACS_like"/>
    <property type="match status" value="1"/>
</dbReference>
<dbReference type="PANTHER" id="PTHR43272">
    <property type="entry name" value="LONG-CHAIN-FATTY-ACID--COA LIGASE"/>
    <property type="match status" value="1"/>
</dbReference>
<evidence type="ECO:0000313" key="8">
    <source>
        <dbReference type="EMBL" id="SDK75766.1"/>
    </source>
</evidence>
<organism evidence="8 9">
    <name type="scientific">Lentzea albidocapillata subsp. violacea</name>
    <dbReference type="NCBI Taxonomy" id="128104"/>
    <lineage>
        <taxon>Bacteria</taxon>
        <taxon>Bacillati</taxon>
        <taxon>Actinomycetota</taxon>
        <taxon>Actinomycetes</taxon>
        <taxon>Pseudonocardiales</taxon>
        <taxon>Pseudonocardiaceae</taxon>
        <taxon>Lentzea</taxon>
    </lineage>
</organism>
<sequence>MTAGVTSPNAVRAVRRIADLPFLAEQAYGDAVAWRFKQDGQWREQTYAEVAEVVLDLASGFVHAGLQPGDRVCVLANTRPEWTAVELAVLAAGGIVVPIYPSSVPEEIAWVVGDSGASIVVAENGEQCAKVEAVRSGLPELRTVFSIDPAGDRPRVADLQDTGRTSPLAGVLDSRRAAIRPEDPSLIIYTSGTTGPPKGCVLTSANWVALCRVAEEARIDAMTGVVYLFLPLAHVFAQIIMFGTMYRGGALAYFGGDMKAIVPELAEVRPTFLPSVPRIFEKIYTFVTSSVPAEQLDQAVALGLEVRRRRAADEPVPAEMAAAFEQVDALFANVRAAFGGRLVQALSGAAPISREVLRFFHAAGVPVLEGYGMTESTAVGTINTLDRFRLGSVGASGVAGLEMSLGEDGELLMRGPHVFAGYWRNDEATAETLRDGWLHTGDLGEIDAEGFVTITGRKKDIIITAGGKNIAPANVENVLRQSRWISHAVLFGDRRPYCVALITLDADEITPWATARGLPSDIESLVGHPDVRTLVQGIVDEANSHFASVSQVKRFVLLTRDLSQEEGELTPTLKVKRNVVHRLHSALYEGLYA</sequence>
<dbReference type="SUPFAM" id="SSF56801">
    <property type="entry name" value="Acetyl-CoA synthetase-like"/>
    <property type="match status" value="1"/>
</dbReference>
<dbReference type="AlphaFoldDB" id="A0A1G9EI16"/>
<comment type="similarity">
    <text evidence="1">Belongs to the ATP-dependent AMP-binding enzyme family.</text>
</comment>
<proteinExistence type="inferred from homology"/>
<evidence type="ECO:0000256" key="3">
    <source>
        <dbReference type="ARBA" id="ARBA00022832"/>
    </source>
</evidence>
<dbReference type="Pfam" id="PF23562">
    <property type="entry name" value="AMP-binding_C_3"/>
    <property type="match status" value="1"/>
</dbReference>
<evidence type="ECO:0000256" key="1">
    <source>
        <dbReference type="ARBA" id="ARBA00006432"/>
    </source>
</evidence>
<feature type="domain" description="AMP-dependent synthetase/ligase" evidence="7">
    <location>
        <begin position="27"/>
        <end position="423"/>
    </location>
</feature>
<reference evidence="9" key="1">
    <citation type="submission" date="2016-10" db="EMBL/GenBank/DDBJ databases">
        <authorList>
            <person name="Varghese N."/>
            <person name="Submissions S."/>
        </authorList>
    </citation>
    <scope>NUCLEOTIDE SEQUENCE [LARGE SCALE GENOMIC DNA]</scope>
    <source>
        <strain evidence="9">DSM 44796</strain>
    </source>
</reference>
<evidence type="ECO:0000256" key="2">
    <source>
        <dbReference type="ARBA" id="ARBA00022598"/>
    </source>
</evidence>
<evidence type="ECO:0000259" key="7">
    <source>
        <dbReference type="Pfam" id="PF00501"/>
    </source>
</evidence>
<dbReference type="Gene3D" id="3.30.300.30">
    <property type="match status" value="1"/>
</dbReference>
<evidence type="ECO:0000256" key="6">
    <source>
        <dbReference type="ARBA" id="ARBA00032875"/>
    </source>
</evidence>
<dbReference type="PANTHER" id="PTHR43272:SF32">
    <property type="entry name" value="AMP-DEPENDENT SYNTHETASE_LIGASE DOMAIN-CONTAINING PROTEIN"/>
    <property type="match status" value="1"/>
</dbReference>
<evidence type="ECO:0000256" key="5">
    <source>
        <dbReference type="ARBA" id="ARBA00024484"/>
    </source>
</evidence>
<keyword evidence="4" id="KW-0443">Lipid metabolism</keyword>
<dbReference type="Gene3D" id="3.40.50.12780">
    <property type="entry name" value="N-terminal domain of ligase-like"/>
    <property type="match status" value="1"/>
</dbReference>
<name>A0A1G9EI16_9PSEU</name>
<comment type="catalytic activity">
    <reaction evidence="5">
        <text>a long-chain fatty acid + ATP + CoA = a long-chain fatty acyl-CoA + AMP + diphosphate</text>
        <dbReference type="Rhea" id="RHEA:15421"/>
        <dbReference type="ChEBI" id="CHEBI:30616"/>
        <dbReference type="ChEBI" id="CHEBI:33019"/>
        <dbReference type="ChEBI" id="CHEBI:57287"/>
        <dbReference type="ChEBI" id="CHEBI:57560"/>
        <dbReference type="ChEBI" id="CHEBI:83139"/>
        <dbReference type="ChEBI" id="CHEBI:456215"/>
        <dbReference type="EC" id="6.2.1.3"/>
    </reaction>
    <physiologicalReaction direction="left-to-right" evidence="5">
        <dbReference type="Rhea" id="RHEA:15422"/>
    </physiologicalReaction>
</comment>
<gene>
    <name evidence="8" type="ORF">SAMN04488074_10759</name>
</gene>
<dbReference type="EMBL" id="FNET01000007">
    <property type="protein sequence ID" value="SDK75766.1"/>
    <property type="molecule type" value="Genomic_DNA"/>
</dbReference>
<dbReference type="InterPro" id="IPR000873">
    <property type="entry name" value="AMP-dep_synth/lig_dom"/>
</dbReference>
<dbReference type="InterPro" id="IPR042099">
    <property type="entry name" value="ANL_N_sf"/>
</dbReference>
<dbReference type="RefSeq" id="WP_090006893.1">
    <property type="nucleotide sequence ID" value="NZ_FNET01000007.1"/>
</dbReference>
<evidence type="ECO:0000313" key="9">
    <source>
        <dbReference type="Proteomes" id="UP000199682"/>
    </source>
</evidence>
<protein>
    <recommendedName>
        <fullName evidence="6">Acyl-CoA synthetase</fullName>
    </recommendedName>
</protein>